<reference evidence="1" key="1">
    <citation type="submission" date="2023-11" db="EMBL/GenBank/DDBJ databases">
        <title>Genome assemblies of two species of porcelain crab, Petrolisthes cinctipes and Petrolisthes manimaculis (Anomura: Porcellanidae).</title>
        <authorList>
            <person name="Angst P."/>
        </authorList>
    </citation>
    <scope>NUCLEOTIDE SEQUENCE</scope>
    <source>
        <strain evidence="1">PB745_02</strain>
        <tissue evidence="1">Gill</tissue>
    </source>
</reference>
<sequence length="46" mass="4848">MNPSCPTNSSGLDLPLHLGPPYAPLQDWQDSLDSGLDTIVVALDIA</sequence>
<proteinExistence type="predicted"/>
<gene>
    <name evidence="1" type="ORF">Pmani_034429</name>
</gene>
<name>A0AAE1NPE3_9EUCA</name>
<accession>A0AAE1NPE3</accession>
<evidence type="ECO:0000313" key="1">
    <source>
        <dbReference type="EMBL" id="KAK4292829.1"/>
    </source>
</evidence>
<keyword evidence="2" id="KW-1185">Reference proteome</keyword>
<feature type="non-terminal residue" evidence="1">
    <location>
        <position position="46"/>
    </location>
</feature>
<dbReference type="AlphaFoldDB" id="A0AAE1NPE3"/>
<organism evidence="1 2">
    <name type="scientific">Petrolisthes manimaculis</name>
    <dbReference type="NCBI Taxonomy" id="1843537"/>
    <lineage>
        <taxon>Eukaryota</taxon>
        <taxon>Metazoa</taxon>
        <taxon>Ecdysozoa</taxon>
        <taxon>Arthropoda</taxon>
        <taxon>Crustacea</taxon>
        <taxon>Multicrustacea</taxon>
        <taxon>Malacostraca</taxon>
        <taxon>Eumalacostraca</taxon>
        <taxon>Eucarida</taxon>
        <taxon>Decapoda</taxon>
        <taxon>Pleocyemata</taxon>
        <taxon>Anomura</taxon>
        <taxon>Galatheoidea</taxon>
        <taxon>Porcellanidae</taxon>
        <taxon>Petrolisthes</taxon>
    </lineage>
</organism>
<evidence type="ECO:0000313" key="2">
    <source>
        <dbReference type="Proteomes" id="UP001292094"/>
    </source>
</evidence>
<comment type="caution">
    <text evidence="1">The sequence shown here is derived from an EMBL/GenBank/DDBJ whole genome shotgun (WGS) entry which is preliminary data.</text>
</comment>
<dbReference type="EMBL" id="JAWZYT010004715">
    <property type="protein sequence ID" value="KAK4292829.1"/>
    <property type="molecule type" value="Genomic_DNA"/>
</dbReference>
<dbReference type="Proteomes" id="UP001292094">
    <property type="component" value="Unassembled WGS sequence"/>
</dbReference>
<protein>
    <submittedName>
        <fullName evidence="1">Uncharacterized protein</fullName>
    </submittedName>
</protein>